<gene>
    <name evidence="1" type="ORF">SAMN05421541_104636</name>
</gene>
<dbReference type="OrthoDB" id="7171245at2"/>
<evidence type="ECO:0008006" key="3">
    <source>
        <dbReference type="Google" id="ProtNLM"/>
    </source>
</evidence>
<dbReference type="Proteomes" id="UP000199645">
    <property type="component" value="Unassembled WGS sequence"/>
</dbReference>
<evidence type="ECO:0000313" key="1">
    <source>
        <dbReference type="EMBL" id="SFE94829.1"/>
    </source>
</evidence>
<proteinExistence type="predicted"/>
<dbReference type="RefSeq" id="WP_093613590.1">
    <property type="nucleotide sequence ID" value="NZ_BOMT01000096.1"/>
</dbReference>
<dbReference type="AlphaFoldDB" id="A0A1I2EPR1"/>
<sequence length="332" mass="36092">MLDRLVVRLSPSAPYPEARALVDRVEAGDWAGCRRIAGEAEPSARTELIRLLGEHSRLGGLAGRALAADPQDSVAAAARAFQLIHQGWQVRGQARARHVSARQFGTFHRYLAEAEKVLHAGLTGAAHDTALWTAALVTARGLQMGLDHAWYRYESLAAFDPHHLPGQSHLLQHLCPKWGGDWAQAEEFARTAGRAAPDGAHNAMLIVDLYLEKWLERPGGRDLSSARARADLHEAADRSVRHPAFRRTVGWVPVVNSFAMAFGLAGERAAAKQMFAVLGPYASEFPWAYHRGGPAPAFRRSRIRAYGLSGGLPSAVDALVVAVSPLTRYVTS</sequence>
<keyword evidence="2" id="KW-1185">Reference proteome</keyword>
<protein>
    <recommendedName>
        <fullName evidence="3">DUF4034 domain-containing protein</fullName>
    </recommendedName>
</protein>
<name>A0A1I2EPR1_9ACTN</name>
<dbReference type="EMBL" id="FONV01000004">
    <property type="protein sequence ID" value="SFE94829.1"/>
    <property type="molecule type" value="Genomic_DNA"/>
</dbReference>
<evidence type="ECO:0000313" key="2">
    <source>
        <dbReference type="Proteomes" id="UP000199645"/>
    </source>
</evidence>
<accession>A0A1I2EPR1</accession>
<reference evidence="1 2" key="1">
    <citation type="submission" date="2016-10" db="EMBL/GenBank/DDBJ databases">
        <authorList>
            <person name="de Groot N.N."/>
        </authorList>
    </citation>
    <scope>NUCLEOTIDE SEQUENCE [LARGE SCALE GENOMIC DNA]</scope>
    <source>
        <strain evidence="1 2">DSM 43019</strain>
    </source>
</reference>
<dbReference type="STRING" id="35752.SAMN05421541_104636"/>
<organism evidence="1 2">
    <name type="scientific">Actinoplanes philippinensis</name>
    <dbReference type="NCBI Taxonomy" id="35752"/>
    <lineage>
        <taxon>Bacteria</taxon>
        <taxon>Bacillati</taxon>
        <taxon>Actinomycetota</taxon>
        <taxon>Actinomycetes</taxon>
        <taxon>Micromonosporales</taxon>
        <taxon>Micromonosporaceae</taxon>
        <taxon>Actinoplanes</taxon>
    </lineage>
</organism>